<feature type="region of interest" description="Disordered" evidence="1">
    <location>
        <begin position="1"/>
        <end position="136"/>
    </location>
</feature>
<protein>
    <submittedName>
        <fullName evidence="4">Peptidoglycan-binding protein</fullName>
    </submittedName>
</protein>
<proteinExistence type="predicted"/>
<keyword evidence="2" id="KW-0812">Transmembrane</keyword>
<dbReference type="InterPro" id="IPR036365">
    <property type="entry name" value="PGBD-like_sf"/>
</dbReference>
<keyword evidence="2" id="KW-0472">Membrane</keyword>
<evidence type="ECO:0000313" key="5">
    <source>
        <dbReference type="Proteomes" id="UP001069802"/>
    </source>
</evidence>
<reference evidence="4" key="1">
    <citation type="submission" date="2022-12" db="EMBL/GenBank/DDBJ databases">
        <title>Bacterial isolates from different developmental stages of Nematostella vectensis.</title>
        <authorList>
            <person name="Fraune S."/>
        </authorList>
    </citation>
    <scope>NUCLEOTIDE SEQUENCE</scope>
    <source>
        <strain evidence="4">G21630-S1</strain>
    </source>
</reference>
<dbReference type="RefSeq" id="WP_269423974.1">
    <property type="nucleotide sequence ID" value="NZ_JAPWGY010000004.1"/>
</dbReference>
<evidence type="ECO:0000256" key="2">
    <source>
        <dbReference type="SAM" id="Phobius"/>
    </source>
</evidence>
<feature type="compositionally biased region" description="Basic and acidic residues" evidence="1">
    <location>
        <begin position="44"/>
        <end position="75"/>
    </location>
</feature>
<keyword evidence="2" id="KW-1133">Transmembrane helix</keyword>
<evidence type="ECO:0000259" key="3">
    <source>
        <dbReference type="Pfam" id="PF01471"/>
    </source>
</evidence>
<comment type="caution">
    <text evidence="4">The sequence shown here is derived from an EMBL/GenBank/DDBJ whole genome shotgun (WGS) entry which is preliminary data.</text>
</comment>
<feature type="compositionally biased region" description="Basic and acidic residues" evidence="1">
    <location>
        <begin position="82"/>
        <end position="96"/>
    </location>
</feature>
<dbReference type="InterPro" id="IPR002477">
    <property type="entry name" value="Peptidoglycan-bd-like"/>
</dbReference>
<feature type="compositionally biased region" description="Basic and acidic residues" evidence="1">
    <location>
        <begin position="1"/>
        <end position="14"/>
    </location>
</feature>
<feature type="domain" description="Peptidoglycan binding-like" evidence="3">
    <location>
        <begin position="197"/>
        <end position="249"/>
    </location>
</feature>
<dbReference type="Proteomes" id="UP001069802">
    <property type="component" value="Unassembled WGS sequence"/>
</dbReference>
<gene>
    <name evidence="4" type="ORF">O4H49_13595</name>
</gene>
<organism evidence="4 5">
    <name type="scientific">Kiloniella laminariae</name>
    <dbReference type="NCBI Taxonomy" id="454162"/>
    <lineage>
        <taxon>Bacteria</taxon>
        <taxon>Pseudomonadati</taxon>
        <taxon>Pseudomonadota</taxon>
        <taxon>Alphaproteobacteria</taxon>
        <taxon>Rhodospirillales</taxon>
        <taxon>Kiloniellaceae</taxon>
        <taxon>Kiloniella</taxon>
    </lineage>
</organism>
<feature type="compositionally biased region" description="Basic residues" evidence="1">
    <location>
        <begin position="15"/>
        <end position="26"/>
    </location>
</feature>
<sequence>MSDDKLKSTDEKPTSRKSRQPTKRKSTGTSKAGSPAKKVVAAKASKETLEKTLEKKETGTPREKTVSSAKAKDKSTTAAPSKTEEKKSDLKADSADKPGAGSGAYSETNKTRDTKKTAEEKAATTDEKQAPTTQSPRKIRTFTKMAAFAAILFFAVLFVYFYAQDVQLAKEKAPSLPLAATETPNLNASSPYGMRVEQLKEIEELLAVMDINTGAIDGKVDHETVAAISQFQEMSGLTVDGQPSPGLLEELKAVNTLLNSQ</sequence>
<dbReference type="SUPFAM" id="SSF47090">
    <property type="entry name" value="PGBD-like"/>
    <property type="match status" value="1"/>
</dbReference>
<feature type="compositionally biased region" description="Basic and acidic residues" evidence="1">
    <location>
        <begin position="109"/>
        <end position="129"/>
    </location>
</feature>
<evidence type="ECO:0000256" key="1">
    <source>
        <dbReference type="SAM" id="MobiDB-lite"/>
    </source>
</evidence>
<accession>A0ABT4LLK8</accession>
<dbReference type="InterPro" id="IPR036366">
    <property type="entry name" value="PGBDSf"/>
</dbReference>
<keyword evidence="5" id="KW-1185">Reference proteome</keyword>
<dbReference type="EMBL" id="JAPWGY010000004">
    <property type="protein sequence ID" value="MCZ4281820.1"/>
    <property type="molecule type" value="Genomic_DNA"/>
</dbReference>
<dbReference type="Gene3D" id="1.10.101.10">
    <property type="entry name" value="PGBD-like superfamily/PGBD"/>
    <property type="match status" value="1"/>
</dbReference>
<feature type="compositionally biased region" description="Low complexity" evidence="1">
    <location>
        <begin position="30"/>
        <end position="43"/>
    </location>
</feature>
<dbReference type="Pfam" id="PF01471">
    <property type="entry name" value="PG_binding_1"/>
    <property type="match status" value="1"/>
</dbReference>
<evidence type="ECO:0000313" key="4">
    <source>
        <dbReference type="EMBL" id="MCZ4281820.1"/>
    </source>
</evidence>
<feature type="transmembrane region" description="Helical" evidence="2">
    <location>
        <begin position="145"/>
        <end position="163"/>
    </location>
</feature>
<name>A0ABT4LLK8_9PROT</name>